<evidence type="ECO:0000256" key="4">
    <source>
        <dbReference type="ARBA" id="ARBA00023141"/>
    </source>
</evidence>
<evidence type="ECO:0000256" key="2">
    <source>
        <dbReference type="ARBA" id="ARBA00022679"/>
    </source>
</evidence>
<dbReference type="EC" id="2.4.2.18" evidence="5"/>
<feature type="binding site" evidence="5">
    <location>
        <begin position="109"/>
        <end position="117"/>
    </location>
    <ligand>
        <name>5-phospho-alpha-D-ribose 1-diphosphate</name>
        <dbReference type="ChEBI" id="CHEBI:58017"/>
    </ligand>
</feature>
<feature type="binding site" evidence="5">
    <location>
        <position position="112"/>
    </location>
    <ligand>
        <name>anthranilate</name>
        <dbReference type="ChEBI" id="CHEBI:16567"/>
        <label>1</label>
    </ligand>
</feature>
<feature type="binding site" evidence="5">
    <location>
        <position position="93"/>
    </location>
    <ligand>
        <name>Mg(2+)</name>
        <dbReference type="ChEBI" id="CHEBI:18420"/>
        <label>1</label>
    </ligand>
</feature>
<dbReference type="EMBL" id="JAFHKS010000044">
    <property type="protein sequence ID" value="MBN3547847.1"/>
    <property type="molecule type" value="Genomic_DNA"/>
</dbReference>
<dbReference type="Pfam" id="PF02885">
    <property type="entry name" value="Glycos_trans_3N"/>
    <property type="match status" value="1"/>
</dbReference>
<dbReference type="PANTHER" id="PTHR43285">
    <property type="entry name" value="ANTHRANILATE PHOSPHORIBOSYLTRANSFERASE"/>
    <property type="match status" value="1"/>
</dbReference>
<feature type="binding site" evidence="5">
    <location>
        <position position="167"/>
    </location>
    <ligand>
        <name>anthranilate</name>
        <dbReference type="ChEBI" id="CHEBI:16567"/>
        <label>2</label>
    </ligand>
</feature>
<comment type="subunit">
    <text evidence="5">Homodimer.</text>
</comment>
<feature type="domain" description="Glycosyl transferase family 3 N-terminal" evidence="7">
    <location>
        <begin position="4"/>
        <end position="63"/>
    </location>
</feature>
<comment type="pathway">
    <text evidence="5">Amino-acid biosynthesis; L-tryptophan biosynthesis; L-tryptophan from chorismate: step 2/5.</text>
</comment>
<comment type="cofactor">
    <cofactor evidence="5">
        <name>Mg(2+)</name>
        <dbReference type="ChEBI" id="CHEBI:18420"/>
    </cofactor>
    <text evidence="5">Binds 2 magnesium ions per monomer.</text>
</comment>
<keyword evidence="2 5" id="KW-0808">Transferase</keyword>
<evidence type="ECO:0000256" key="1">
    <source>
        <dbReference type="ARBA" id="ARBA00022676"/>
    </source>
</evidence>
<dbReference type="InterPro" id="IPR005940">
    <property type="entry name" value="Anthranilate_Pribosyl_Tfrase"/>
</dbReference>
<dbReference type="InterPro" id="IPR000312">
    <property type="entry name" value="Glycosyl_Trfase_fam3"/>
</dbReference>
<dbReference type="InterPro" id="IPR036320">
    <property type="entry name" value="Glycosyl_Trfase_fam3_N_dom_sf"/>
</dbReference>
<feature type="binding site" evidence="5">
    <location>
        <begin position="84"/>
        <end position="85"/>
    </location>
    <ligand>
        <name>5-phospho-alpha-D-ribose 1-diphosphate</name>
        <dbReference type="ChEBI" id="CHEBI:58017"/>
    </ligand>
</feature>
<dbReference type="GO" id="GO:0004048">
    <property type="term" value="F:anthranilate phosphoribosyltransferase activity"/>
    <property type="evidence" value="ECO:0007669"/>
    <property type="project" value="UniProtKB-EC"/>
</dbReference>
<dbReference type="NCBIfam" id="TIGR01245">
    <property type="entry name" value="trpD"/>
    <property type="match status" value="1"/>
</dbReference>
<gene>
    <name evidence="5 8" type="primary">trpD</name>
    <name evidence="8" type="ORF">JYA64_21280</name>
</gene>
<keyword evidence="9" id="KW-1185">Reference proteome</keyword>
<comment type="similarity">
    <text evidence="5">Belongs to the anthranilate phosphoribosyltransferase family.</text>
</comment>
<comment type="caution">
    <text evidence="8">The sequence shown here is derived from an EMBL/GenBank/DDBJ whole genome shotgun (WGS) entry which is preliminary data.</text>
</comment>
<dbReference type="SUPFAM" id="SSF52418">
    <property type="entry name" value="Nucleoside phosphorylase/phosphoribosyltransferase catalytic domain"/>
    <property type="match status" value="1"/>
</dbReference>
<evidence type="ECO:0000259" key="7">
    <source>
        <dbReference type="Pfam" id="PF02885"/>
    </source>
</evidence>
<feature type="binding site" evidence="5">
    <location>
        <position position="227"/>
    </location>
    <ligand>
        <name>Mg(2+)</name>
        <dbReference type="ChEBI" id="CHEBI:18420"/>
        <label>1</label>
    </ligand>
</feature>
<dbReference type="Pfam" id="PF00591">
    <property type="entry name" value="Glycos_transf_3"/>
    <property type="match status" value="1"/>
</dbReference>
<dbReference type="InterPro" id="IPR017459">
    <property type="entry name" value="Glycosyl_Trfase_fam3_N_dom"/>
</dbReference>
<sequence>MISTIIQKIMKHETLKENEASFFMENLASGEVSDAQASSVLSIMSFRGETVEEIVGFVKAIRKLSRITEPSLHHDLMDTCGTGGDGASTFNISTAVSIILSSLGIKVAKHGNKAVTSKSGSSDVLEALGIHAASNHYEANTQLSKYDIAFLHAPYFHPALKKVASLRQQLPFRTIFNSIGPLLNPMSPAYQLIGASNEIVAGKLAEVIRVLGIKRALIVTGKEGLDECSITGETSMFLVENNAVSAFTYTPEEAGLRRGSLHDLKVKNKQESAKLIISILNGEGNESAKNIVILNAAAALFASNRVQSIRDGVEIVNQCLQSQTAYYHLLEITKMEANVHVN</sequence>
<feature type="binding site" evidence="5">
    <location>
        <position position="226"/>
    </location>
    <ligand>
        <name>Mg(2+)</name>
        <dbReference type="ChEBI" id="CHEBI:18420"/>
        <label>2</label>
    </ligand>
</feature>
<comment type="catalytic activity">
    <reaction evidence="5">
        <text>N-(5-phospho-beta-D-ribosyl)anthranilate + diphosphate = 5-phospho-alpha-D-ribose 1-diphosphate + anthranilate</text>
        <dbReference type="Rhea" id="RHEA:11768"/>
        <dbReference type="ChEBI" id="CHEBI:16567"/>
        <dbReference type="ChEBI" id="CHEBI:18277"/>
        <dbReference type="ChEBI" id="CHEBI:33019"/>
        <dbReference type="ChEBI" id="CHEBI:58017"/>
        <dbReference type="EC" id="2.4.2.18"/>
    </reaction>
</comment>
<keyword evidence="5" id="KW-0479">Metal-binding</keyword>
<feature type="domain" description="Glycosyl transferase family 3" evidence="6">
    <location>
        <begin position="75"/>
        <end position="325"/>
    </location>
</feature>
<feature type="binding site" evidence="5">
    <location>
        <position position="81"/>
    </location>
    <ligand>
        <name>anthranilate</name>
        <dbReference type="ChEBI" id="CHEBI:16567"/>
        <label>1</label>
    </ligand>
</feature>
<evidence type="ECO:0000313" key="8">
    <source>
        <dbReference type="EMBL" id="MBN3547847.1"/>
    </source>
</evidence>
<feature type="binding site" evidence="5">
    <location>
        <position position="121"/>
    </location>
    <ligand>
        <name>5-phospho-alpha-D-ribose 1-diphosphate</name>
        <dbReference type="ChEBI" id="CHEBI:58017"/>
    </ligand>
</feature>
<keyword evidence="3 5" id="KW-0822">Tryptophan biosynthesis</keyword>
<reference evidence="8 9" key="1">
    <citation type="submission" date="2021-01" db="EMBL/GenBank/DDBJ databases">
        <title>Genome Sequencing of Type Strains.</title>
        <authorList>
            <person name="Lemaire J.F."/>
            <person name="Inderbitzin P."/>
            <person name="Collins S.B."/>
            <person name="Wespe N."/>
            <person name="Knight-Connoni V."/>
        </authorList>
    </citation>
    <scope>NUCLEOTIDE SEQUENCE [LARGE SCALE GENOMIC DNA]</scope>
    <source>
        <strain evidence="8 9">DSM 14730</strain>
    </source>
</reference>
<keyword evidence="4 5" id="KW-0057">Aromatic amino acid biosynthesis</keyword>
<accession>A0ABS2ZK68</accession>
<keyword evidence="5" id="KW-0028">Amino-acid biosynthesis</keyword>
<feature type="binding site" evidence="5">
    <location>
        <begin position="91"/>
        <end position="94"/>
    </location>
    <ligand>
        <name>5-phospho-alpha-D-ribose 1-diphosphate</name>
        <dbReference type="ChEBI" id="CHEBI:58017"/>
    </ligand>
</feature>
<dbReference type="Gene3D" id="3.40.1030.10">
    <property type="entry name" value="Nucleoside phosphorylase/phosphoribosyltransferase catalytic domain"/>
    <property type="match status" value="1"/>
</dbReference>
<dbReference type="InterPro" id="IPR035902">
    <property type="entry name" value="Nuc_phospho_transferase"/>
</dbReference>
<dbReference type="Proteomes" id="UP001319060">
    <property type="component" value="Unassembled WGS sequence"/>
</dbReference>
<keyword evidence="1 5" id="KW-0328">Glycosyltransferase</keyword>
<dbReference type="HAMAP" id="MF_00211">
    <property type="entry name" value="TrpD"/>
    <property type="match status" value="1"/>
</dbReference>
<organism evidence="8 9">
    <name type="scientific">Fictibacillus barbaricus</name>
    <dbReference type="NCBI Taxonomy" id="182136"/>
    <lineage>
        <taxon>Bacteria</taxon>
        <taxon>Bacillati</taxon>
        <taxon>Bacillota</taxon>
        <taxon>Bacilli</taxon>
        <taxon>Bacillales</taxon>
        <taxon>Fictibacillaceae</taxon>
        <taxon>Fictibacillus</taxon>
    </lineage>
</organism>
<dbReference type="Gene3D" id="1.20.970.10">
    <property type="entry name" value="Transferase, Pyrimidine Nucleoside Phosphorylase, Chain C"/>
    <property type="match status" value="1"/>
</dbReference>
<name>A0ABS2ZK68_9BACL</name>
<evidence type="ECO:0000259" key="6">
    <source>
        <dbReference type="Pfam" id="PF00591"/>
    </source>
</evidence>
<evidence type="ECO:0000256" key="3">
    <source>
        <dbReference type="ARBA" id="ARBA00022822"/>
    </source>
</evidence>
<dbReference type="PANTHER" id="PTHR43285:SF2">
    <property type="entry name" value="ANTHRANILATE PHOSPHORIBOSYLTRANSFERASE"/>
    <property type="match status" value="1"/>
</dbReference>
<proteinExistence type="inferred from homology"/>
<comment type="function">
    <text evidence="5">Catalyzes the transfer of the phosphoribosyl group of 5-phosphorylribose-1-pyrophosphate (PRPP) to anthranilate to yield N-(5'-phosphoribosyl)-anthranilate (PRA).</text>
</comment>
<keyword evidence="5" id="KW-0460">Magnesium</keyword>
<evidence type="ECO:0000256" key="5">
    <source>
        <dbReference type="HAMAP-Rule" id="MF_00211"/>
    </source>
</evidence>
<dbReference type="SUPFAM" id="SSF47648">
    <property type="entry name" value="Nucleoside phosphorylase/phosphoribosyltransferase N-terminal domain"/>
    <property type="match status" value="1"/>
</dbReference>
<evidence type="ECO:0000313" key="9">
    <source>
        <dbReference type="Proteomes" id="UP001319060"/>
    </source>
</evidence>
<feature type="binding site" evidence="5">
    <location>
        <position position="89"/>
    </location>
    <ligand>
        <name>5-phospho-alpha-D-ribose 1-diphosphate</name>
        <dbReference type="ChEBI" id="CHEBI:58017"/>
    </ligand>
</feature>
<protein>
    <recommendedName>
        <fullName evidence="5">Anthranilate phosphoribosyltransferase</fullName>
        <ecNumber evidence="5">2.4.2.18</ecNumber>
    </recommendedName>
</protein>
<feature type="binding site" evidence="5">
    <location>
        <position position="227"/>
    </location>
    <ligand>
        <name>Mg(2+)</name>
        <dbReference type="ChEBI" id="CHEBI:18420"/>
        <label>2</label>
    </ligand>
</feature>
<feature type="binding site" evidence="5">
    <location>
        <position position="81"/>
    </location>
    <ligand>
        <name>5-phospho-alpha-D-ribose 1-diphosphate</name>
        <dbReference type="ChEBI" id="CHEBI:58017"/>
    </ligand>
</feature>
<comment type="caution">
    <text evidence="5">Lacks conserved residue(s) required for the propagation of feature annotation.</text>
</comment>
<dbReference type="RefSeq" id="WP_188402048.1">
    <property type="nucleotide sequence ID" value="NZ_BMCE01000001.1"/>
</dbReference>